<comment type="caution">
    <text evidence="1">The sequence shown here is derived from an EMBL/GenBank/DDBJ whole genome shotgun (WGS) entry which is preliminary data.</text>
</comment>
<feature type="non-terminal residue" evidence="1">
    <location>
        <position position="1"/>
    </location>
</feature>
<dbReference type="Proteomes" id="UP000887013">
    <property type="component" value="Unassembled WGS sequence"/>
</dbReference>
<dbReference type="AlphaFoldDB" id="A0A8X6QW60"/>
<organism evidence="1 2">
    <name type="scientific">Nephila pilipes</name>
    <name type="common">Giant wood spider</name>
    <name type="synonym">Nephila maculata</name>
    <dbReference type="NCBI Taxonomy" id="299642"/>
    <lineage>
        <taxon>Eukaryota</taxon>
        <taxon>Metazoa</taxon>
        <taxon>Ecdysozoa</taxon>
        <taxon>Arthropoda</taxon>
        <taxon>Chelicerata</taxon>
        <taxon>Arachnida</taxon>
        <taxon>Araneae</taxon>
        <taxon>Araneomorphae</taxon>
        <taxon>Entelegynae</taxon>
        <taxon>Araneoidea</taxon>
        <taxon>Nephilidae</taxon>
        <taxon>Nephila</taxon>
    </lineage>
</organism>
<reference evidence="1" key="1">
    <citation type="submission" date="2020-08" db="EMBL/GenBank/DDBJ databases">
        <title>Multicomponent nature underlies the extraordinary mechanical properties of spider dragline silk.</title>
        <authorList>
            <person name="Kono N."/>
            <person name="Nakamura H."/>
            <person name="Mori M."/>
            <person name="Yoshida Y."/>
            <person name="Ohtoshi R."/>
            <person name="Malay A.D."/>
            <person name="Moran D.A.P."/>
            <person name="Tomita M."/>
            <person name="Numata K."/>
            <person name="Arakawa K."/>
        </authorList>
    </citation>
    <scope>NUCLEOTIDE SEQUENCE</scope>
</reference>
<gene>
    <name evidence="1" type="ORF">NPIL_493161</name>
</gene>
<keyword evidence="2" id="KW-1185">Reference proteome</keyword>
<protein>
    <submittedName>
        <fullName evidence="1">Uncharacterized protein</fullName>
    </submittedName>
</protein>
<evidence type="ECO:0000313" key="1">
    <source>
        <dbReference type="EMBL" id="GFU42590.1"/>
    </source>
</evidence>
<accession>A0A8X6QW60</accession>
<proteinExistence type="predicted"/>
<evidence type="ECO:0000313" key="2">
    <source>
        <dbReference type="Proteomes" id="UP000887013"/>
    </source>
</evidence>
<name>A0A8X6QW60_NEPPI</name>
<dbReference type="EMBL" id="BMAW01085360">
    <property type="protein sequence ID" value="GFU42590.1"/>
    <property type="molecule type" value="Genomic_DNA"/>
</dbReference>
<sequence>KIVLVEKKGGWKRGQKKKKNKAVKKREEIRERFNVFLLDLSTVSNAWFEREEEEVVLRVRASTAKASALPDYPATCYRLLHPFP</sequence>